<dbReference type="PANTHER" id="PTHR30532">
    <property type="entry name" value="IRON III DICITRATE-BINDING PERIPLASMIC PROTEIN"/>
    <property type="match status" value="1"/>
</dbReference>
<organism evidence="8 9">
    <name type="scientific">Paenibacillus rhizosphaerae</name>
    <dbReference type="NCBI Taxonomy" id="297318"/>
    <lineage>
        <taxon>Bacteria</taxon>
        <taxon>Bacillati</taxon>
        <taxon>Bacillota</taxon>
        <taxon>Bacilli</taxon>
        <taxon>Bacillales</taxon>
        <taxon>Paenibacillaceae</taxon>
        <taxon>Paenibacillus</taxon>
    </lineage>
</organism>
<evidence type="ECO:0000259" key="7">
    <source>
        <dbReference type="PROSITE" id="PS50983"/>
    </source>
</evidence>
<evidence type="ECO:0000256" key="3">
    <source>
        <dbReference type="ARBA" id="ARBA00022448"/>
    </source>
</evidence>
<evidence type="ECO:0000313" key="8">
    <source>
        <dbReference type="EMBL" id="OMF58017.1"/>
    </source>
</evidence>
<evidence type="ECO:0000256" key="4">
    <source>
        <dbReference type="ARBA" id="ARBA00022729"/>
    </source>
</evidence>
<dbReference type="InterPro" id="IPR002491">
    <property type="entry name" value="ABC_transptr_periplasmic_BD"/>
</dbReference>
<name>A0A1R1F1T9_9BACL</name>
<dbReference type="SUPFAM" id="SSF53807">
    <property type="entry name" value="Helical backbone' metal receptor"/>
    <property type="match status" value="1"/>
</dbReference>
<comment type="similarity">
    <text evidence="2">Belongs to the bacterial solute-binding protein 8 family.</text>
</comment>
<sequence length="328" mass="35714">MKLKLKGSLLLALLMSFTVLASACGDKAGNSNTTDSGAAAGGNSTADTKQERVLTDALGHEVKVPANPKRIIASYLEDHLLTLGVKPVAQWSTGKGSVQYYLQDQLNGIPEISYDLPYEAVMSFTPDLIILSSADMATDDKYEQYSKIAPTYVVGKEKSNNWREELKAVGEVLGKSKEEEEAVQTYDKKAADAKEQLQKANGTHTAAALWVTGKDIYVSSDHLSSGSVLYDDLGLAKPKLVEELSKTGTASWNQVSLEKFAQIDADYLFIVNSRGVSKDELLKDPVWANIPAVKEGHVYEFDDHSSWLYSGTIANTQIIDDVLSNVVK</sequence>
<dbReference type="RefSeq" id="WP_076167025.1">
    <property type="nucleotide sequence ID" value="NZ_MRTP01000001.1"/>
</dbReference>
<dbReference type="STRING" id="297318.BK138_05470"/>
<comment type="caution">
    <text evidence="8">The sequence shown here is derived from an EMBL/GenBank/DDBJ whole genome shotgun (WGS) entry which is preliminary data.</text>
</comment>
<gene>
    <name evidence="8" type="ORF">BK138_05470</name>
</gene>
<dbReference type="AlphaFoldDB" id="A0A1R1F1T9"/>
<dbReference type="GO" id="GO:0030288">
    <property type="term" value="C:outer membrane-bounded periplasmic space"/>
    <property type="evidence" value="ECO:0007669"/>
    <property type="project" value="TreeGrafter"/>
</dbReference>
<dbReference type="Gene3D" id="3.40.50.1980">
    <property type="entry name" value="Nitrogenase molybdenum iron protein domain"/>
    <property type="match status" value="2"/>
</dbReference>
<dbReference type="CDD" id="cd01138">
    <property type="entry name" value="FeuA"/>
    <property type="match status" value="1"/>
</dbReference>
<evidence type="ECO:0000256" key="6">
    <source>
        <dbReference type="SAM" id="SignalP"/>
    </source>
</evidence>
<protein>
    <submittedName>
        <fullName evidence="8">ABC transporter substrate-binding protein</fullName>
    </submittedName>
</protein>
<feature type="signal peptide" evidence="6">
    <location>
        <begin position="1"/>
        <end position="21"/>
    </location>
</feature>
<evidence type="ECO:0000256" key="2">
    <source>
        <dbReference type="ARBA" id="ARBA00008814"/>
    </source>
</evidence>
<proteinExistence type="inferred from homology"/>
<keyword evidence="9" id="KW-1185">Reference proteome</keyword>
<dbReference type="Pfam" id="PF01497">
    <property type="entry name" value="Peripla_BP_2"/>
    <property type="match status" value="1"/>
</dbReference>
<dbReference type="PROSITE" id="PS51257">
    <property type="entry name" value="PROKAR_LIPOPROTEIN"/>
    <property type="match status" value="1"/>
</dbReference>
<dbReference type="EMBL" id="MRTP01000001">
    <property type="protein sequence ID" value="OMF58017.1"/>
    <property type="molecule type" value="Genomic_DNA"/>
</dbReference>
<keyword evidence="5" id="KW-0175">Coiled coil</keyword>
<evidence type="ECO:0000256" key="5">
    <source>
        <dbReference type="SAM" id="Coils"/>
    </source>
</evidence>
<accession>A0A1R1F1T9</accession>
<dbReference type="InterPro" id="IPR051313">
    <property type="entry name" value="Bact_iron-sidero_bind"/>
</dbReference>
<feature type="coiled-coil region" evidence="5">
    <location>
        <begin position="176"/>
        <end position="203"/>
    </location>
</feature>
<feature type="domain" description="Fe/B12 periplasmic-binding" evidence="7">
    <location>
        <begin position="68"/>
        <end position="328"/>
    </location>
</feature>
<dbReference type="GO" id="GO:1901678">
    <property type="term" value="P:iron coordination entity transport"/>
    <property type="evidence" value="ECO:0007669"/>
    <property type="project" value="UniProtKB-ARBA"/>
</dbReference>
<dbReference type="PANTHER" id="PTHR30532:SF29">
    <property type="entry name" value="FE(3+) DICITRATE-BINDING PERIPLASMIC PROTEIN"/>
    <property type="match status" value="1"/>
</dbReference>
<keyword evidence="4 6" id="KW-0732">Signal</keyword>
<evidence type="ECO:0000256" key="1">
    <source>
        <dbReference type="ARBA" id="ARBA00004196"/>
    </source>
</evidence>
<feature type="chain" id="PRO_5038880752" evidence="6">
    <location>
        <begin position="22"/>
        <end position="328"/>
    </location>
</feature>
<dbReference type="PROSITE" id="PS50983">
    <property type="entry name" value="FE_B12_PBP"/>
    <property type="match status" value="1"/>
</dbReference>
<comment type="subcellular location">
    <subcellularLocation>
        <location evidence="1">Cell envelope</location>
    </subcellularLocation>
</comment>
<dbReference type="Proteomes" id="UP000187172">
    <property type="component" value="Unassembled WGS sequence"/>
</dbReference>
<keyword evidence="3" id="KW-0813">Transport</keyword>
<reference evidence="8 9" key="1">
    <citation type="submission" date="2016-11" db="EMBL/GenBank/DDBJ databases">
        <title>Paenibacillus species isolates.</title>
        <authorList>
            <person name="Beno S.M."/>
        </authorList>
    </citation>
    <scope>NUCLEOTIDE SEQUENCE [LARGE SCALE GENOMIC DNA]</scope>
    <source>
        <strain evidence="8 9">FSL R5-0378</strain>
    </source>
</reference>
<evidence type="ECO:0000313" key="9">
    <source>
        <dbReference type="Proteomes" id="UP000187172"/>
    </source>
</evidence>